<keyword evidence="3 6" id="KW-0812">Transmembrane</keyword>
<feature type="transmembrane region" description="Helical" evidence="6">
    <location>
        <begin position="370"/>
        <end position="388"/>
    </location>
</feature>
<evidence type="ECO:0000256" key="1">
    <source>
        <dbReference type="ARBA" id="ARBA00004651"/>
    </source>
</evidence>
<evidence type="ECO:0000256" key="6">
    <source>
        <dbReference type="SAM" id="Phobius"/>
    </source>
</evidence>
<dbReference type="Proteomes" id="UP001138751">
    <property type="component" value="Unassembled WGS sequence"/>
</dbReference>
<feature type="transmembrane region" description="Helical" evidence="6">
    <location>
        <begin position="278"/>
        <end position="297"/>
    </location>
</feature>
<name>A0A9X9X3H8_9PROT</name>
<reference evidence="7" key="2">
    <citation type="journal article" date="2021" name="Syst. Appl. Microbiol.">
        <title>Roseomonas hellenica sp. nov., isolated from roots of wild-growing Alkanna tinctoria.</title>
        <authorList>
            <person name="Rat A."/>
            <person name="Naranjo H.D."/>
            <person name="Lebbe L."/>
            <person name="Cnockaert M."/>
            <person name="Krigas N."/>
            <person name="Grigoriadou K."/>
            <person name="Maloupa E."/>
            <person name="Willems A."/>
        </authorList>
    </citation>
    <scope>NUCLEOTIDE SEQUENCE</scope>
    <source>
        <strain evidence="7">LMG 31231</strain>
    </source>
</reference>
<accession>A0A9X9X3H8</accession>
<organism evidence="7 8">
    <name type="scientific">Neoroseomonas soli</name>
    <dbReference type="NCBI Taxonomy" id="1081025"/>
    <lineage>
        <taxon>Bacteria</taxon>
        <taxon>Pseudomonadati</taxon>
        <taxon>Pseudomonadota</taxon>
        <taxon>Alphaproteobacteria</taxon>
        <taxon>Acetobacterales</taxon>
        <taxon>Acetobacteraceae</taxon>
        <taxon>Neoroseomonas</taxon>
    </lineage>
</organism>
<evidence type="ECO:0000256" key="2">
    <source>
        <dbReference type="ARBA" id="ARBA00022475"/>
    </source>
</evidence>
<dbReference type="AlphaFoldDB" id="A0A9X9X3H8"/>
<feature type="transmembrane region" description="Helical" evidence="6">
    <location>
        <begin position="342"/>
        <end position="364"/>
    </location>
</feature>
<comment type="caution">
    <text evidence="7">The sequence shown here is derived from an EMBL/GenBank/DDBJ whole genome shotgun (WGS) entry which is preliminary data.</text>
</comment>
<feature type="transmembrane region" description="Helical" evidence="6">
    <location>
        <begin position="98"/>
        <end position="119"/>
    </location>
</feature>
<evidence type="ECO:0000313" key="8">
    <source>
        <dbReference type="Proteomes" id="UP001138751"/>
    </source>
</evidence>
<keyword evidence="5 6" id="KW-0472">Membrane</keyword>
<evidence type="ECO:0000256" key="4">
    <source>
        <dbReference type="ARBA" id="ARBA00022989"/>
    </source>
</evidence>
<evidence type="ECO:0000256" key="5">
    <source>
        <dbReference type="ARBA" id="ARBA00023136"/>
    </source>
</evidence>
<dbReference type="Gene3D" id="1.20.1250.20">
    <property type="entry name" value="MFS general substrate transporter like domains"/>
    <property type="match status" value="1"/>
</dbReference>
<evidence type="ECO:0000256" key="3">
    <source>
        <dbReference type="ARBA" id="ARBA00022692"/>
    </source>
</evidence>
<feature type="transmembrane region" description="Helical" evidence="6">
    <location>
        <begin position="42"/>
        <end position="65"/>
    </location>
</feature>
<dbReference type="InterPro" id="IPR036259">
    <property type="entry name" value="MFS_trans_sf"/>
</dbReference>
<dbReference type="PANTHER" id="PTHR23513:SF6">
    <property type="entry name" value="MAJOR FACILITATOR SUPERFAMILY ASSOCIATED DOMAIN-CONTAINING PROTEIN"/>
    <property type="match status" value="1"/>
</dbReference>
<keyword evidence="8" id="KW-1185">Reference proteome</keyword>
<keyword evidence="2" id="KW-1003">Cell membrane</keyword>
<dbReference type="SUPFAM" id="SSF103473">
    <property type="entry name" value="MFS general substrate transporter"/>
    <property type="match status" value="1"/>
</dbReference>
<protein>
    <submittedName>
        <fullName evidence="7">MFS transporter</fullName>
    </submittedName>
</protein>
<dbReference type="PANTHER" id="PTHR23513">
    <property type="entry name" value="INTEGRAL MEMBRANE EFFLUX PROTEIN-RELATED"/>
    <property type="match status" value="1"/>
</dbReference>
<evidence type="ECO:0000313" key="7">
    <source>
        <dbReference type="EMBL" id="MBR0673957.1"/>
    </source>
</evidence>
<feature type="transmembrane region" description="Helical" evidence="6">
    <location>
        <begin position="221"/>
        <end position="240"/>
    </location>
</feature>
<sequence>MSLTAPLRRLAGAAFGLHAADQLAMAALPLTAVLALGAGPGLVGVLLAAQAAAWLAFSLPAGLLVDRFPRAWLLGVATFTAAGGAALALPAAQGGWPALLGLATFVASCGTVLFVLASGSLVPEFAPREGLAAANARLELARALASLGAPPLAGALAMAGHPVAAYGTAVVAALLARAALLGLPRGAAPAMATRPPIRSQLAEGARFVLGHPLLRGIGGCALFWNFSFFALLAVTVPFALGDLALDPARLGLAQAGYGAGMIAGATLAAGVQRRFGPNAVLLAGPGLSVLAPGLLLAAPVGGVVLPFAAMFLVGFGPMMWLICQTGIRQIVTPPAMLGRVGAVLQVAIYGVRPLGALAGGALAAAHGPAAGVWLSGAGFAASFLVVVGSDLVRLRRLPAAVAA</sequence>
<dbReference type="InterPro" id="IPR011701">
    <property type="entry name" value="MFS"/>
</dbReference>
<keyword evidence="4 6" id="KW-1133">Transmembrane helix</keyword>
<proteinExistence type="predicted"/>
<feature type="transmembrane region" description="Helical" evidence="6">
    <location>
        <begin position="252"/>
        <end position="271"/>
    </location>
</feature>
<feature type="transmembrane region" description="Helical" evidence="6">
    <location>
        <begin position="303"/>
        <end position="322"/>
    </location>
</feature>
<feature type="transmembrane region" description="Helical" evidence="6">
    <location>
        <begin position="72"/>
        <end position="92"/>
    </location>
</feature>
<feature type="transmembrane region" description="Helical" evidence="6">
    <location>
        <begin position="165"/>
        <end position="184"/>
    </location>
</feature>
<dbReference type="RefSeq" id="WP_211864353.1">
    <property type="nucleotide sequence ID" value="NZ_JAAEDM010000100.1"/>
</dbReference>
<dbReference type="GO" id="GO:0005886">
    <property type="term" value="C:plasma membrane"/>
    <property type="evidence" value="ECO:0007669"/>
    <property type="project" value="UniProtKB-SubCell"/>
</dbReference>
<gene>
    <name evidence="7" type="ORF">GXW76_22490</name>
</gene>
<dbReference type="EMBL" id="JAAEDM010000100">
    <property type="protein sequence ID" value="MBR0673957.1"/>
    <property type="molecule type" value="Genomic_DNA"/>
</dbReference>
<dbReference type="GO" id="GO:0022857">
    <property type="term" value="F:transmembrane transporter activity"/>
    <property type="evidence" value="ECO:0007669"/>
    <property type="project" value="InterPro"/>
</dbReference>
<comment type="subcellular location">
    <subcellularLocation>
        <location evidence="1">Cell membrane</location>
        <topology evidence="1">Multi-pass membrane protein</topology>
    </subcellularLocation>
</comment>
<reference evidence="7" key="1">
    <citation type="submission" date="2020-01" db="EMBL/GenBank/DDBJ databases">
        <authorList>
            <person name="Rat A."/>
        </authorList>
    </citation>
    <scope>NUCLEOTIDE SEQUENCE</scope>
    <source>
        <strain evidence="7">LMG 31231</strain>
    </source>
</reference>
<dbReference type="Pfam" id="PF07690">
    <property type="entry name" value="MFS_1"/>
    <property type="match status" value="1"/>
</dbReference>